<keyword evidence="3" id="KW-1185">Reference proteome</keyword>
<dbReference type="EMBL" id="CAMXCT020002887">
    <property type="protein sequence ID" value="CAL1154463.1"/>
    <property type="molecule type" value="Genomic_DNA"/>
</dbReference>
<accession>A0A9P1G5T6</accession>
<gene>
    <name evidence="1" type="ORF">C1SCF055_LOCUS27162</name>
</gene>
<name>A0A9P1G5T6_9DINO</name>
<dbReference type="AlphaFoldDB" id="A0A9P1G5T6"/>
<evidence type="ECO:0000313" key="2">
    <source>
        <dbReference type="EMBL" id="CAL4788400.1"/>
    </source>
</evidence>
<evidence type="ECO:0000313" key="1">
    <source>
        <dbReference type="EMBL" id="CAI4001088.1"/>
    </source>
</evidence>
<proteinExistence type="predicted"/>
<dbReference type="EMBL" id="CAMXCT010002887">
    <property type="protein sequence ID" value="CAI4001088.1"/>
    <property type="molecule type" value="Genomic_DNA"/>
</dbReference>
<dbReference type="Proteomes" id="UP001152797">
    <property type="component" value="Unassembled WGS sequence"/>
</dbReference>
<sequence length="83" mass="9082">MEVAVDFRGDESSRTALIRKQDDTQPTLHPCDDKSKCTGCGGLSQASCEKACWIDDNKQNRQCIWSTLLECVDKTEGVAGALC</sequence>
<organism evidence="1">
    <name type="scientific">Cladocopium goreaui</name>
    <dbReference type="NCBI Taxonomy" id="2562237"/>
    <lineage>
        <taxon>Eukaryota</taxon>
        <taxon>Sar</taxon>
        <taxon>Alveolata</taxon>
        <taxon>Dinophyceae</taxon>
        <taxon>Suessiales</taxon>
        <taxon>Symbiodiniaceae</taxon>
        <taxon>Cladocopium</taxon>
    </lineage>
</organism>
<keyword evidence="2" id="KW-0675">Receptor</keyword>
<dbReference type="EMBL" id="CAMXCT030002887">
    <property type="protein sequence ID" value="CAL4788400.1"/>
    <property type="molecule type" value="Genomic_DNA"/>
</dbReference>
<reference evidence="2 3" key="2">
    <citation type="submission" date="2024-05" db="EMBL/GenBank/DDBJ databases">
        <authorList>
            <person name="Chen Y."/>
            <person name="Shah S."/>
            <person name="Dougan E. K."/>
            <person name="Thang M."/>
            <person name="Chan C."/>
        </authorList>
    </citation>
    <scope>NUCLEOTIDE SEQUENCE [LARGE SCALE GENOMIC DNA]</scope>
</reference>
<reference evidence="1" key="1">
    <citation type="submission" date="2022-10" db="EMBL/GenBank/DDBJ databases">
        <authorList>
            <person name="Chen Y."/>
            <person name="Dougan E. K."/>
            <person name="Chan C."/>
            <person name="Rhodes N."/>
            <person name="Thang M."/>
        </authorList>
    </citation>
    <scope>NUCLEOTIDE SEQUENCE</scope>
</reference>
<comment type="caution">
    <text evidence="1">The sequence shown here is derived from an EMBL/GenBank/DDBJ whole genome shotgun (WGS) entry which is preliminary data.</text>
</comment>
<protein>
    <submittedName>
        <fullName evidence="2">Glutamate receptor 3.2</fullName>
    </submittedName>
</protein>
<evidence type="ECO:0000313" key="3">
    <source>
        <dbReference type="Proteomes" id="UP001152797"/>
    </source>
</evidence>